<dbReference type="EMBL" id="AQQW01000018">
    <property type="protein sequence ID" value="ETW11019.1"/>
    <property type="molecule type" value="Genomic_DNA"/>
</dbReference>
<gene>
    <name evidence="1" type="ORF">ATO8_19399</name>
</gene>
<dbReference type="Proteomes" id="UP000019063">
    <property type="component" value="Unassembled WGS sequence"/>
</dbReference>
<dbReference type="eggNOG" id="ENOG502ZUVI">
    <property type="taxonomic scope" value="Bacteria"/>
</dbReference>
<dbReference type="RefSeq" id="WP_043846996.1">
    <property type="nucleotide sequence ID" value="NZ_AQQW01000018.1"/>
</dbReference>
<dbReference type="AlphaFoldDB" id="W4HE86"/>
<evidence type="ECO:0000313" key="2">
    <source>
        <dbReference type="Proteomes" id="UP000019063"/>
    </source>
</evidence>
<keyword evidence="2" id="KW-1185">Reference proteome</keyword>
<dbReference type="STRING" id="1379903.ATO8_19399"/>
<name>W4HE86_9RHOB</name>
<comment type="caution">
    <text evidence="1">The sequence shown here is derived from an EMBL/GenBank/DDBJ whole genome shotgun (WGS) entry which is preliminary data.</text>
</comment>
<accession>W4HE86</accession>
<proteinExistence type="predicted"/>
<organism evidence="1 2">
    <name type="scientific">Roseivivax marinus</name>
    <dbReference type="NCBI Taxonomy" id="1379903"/>
    <lineage>
        <taxon>Bacteria</taxon>
        <taxon>Pseudomonadati</taxon>
        <taxon>Pseudomonadota</taxon>
        <taxon>Alphaproteobacteria</taxon>
        <taxon>Rhodobacterales</taxon>
        <taxon>Roseobacteraceae</taxon>
        <taxon>Roseivivax</taxon>
    </lineage>
</organism>
<sequence length="342" mass="36501">MPVDPLLYQVPQKLLEGYGLGKYELFNAILKDTATGKIVGHVQQTQVLNKAVGSMFGGTVNTVLDGFSPLSVVSAVQNQQIIGQLRKIQDSLGLLQNLQIGGLALSGANLGVCAVGFAVMLKRLNAISGRIEALGAQVEKVTADRRQDELNMILADVRSALLNVDSLAARRDPVPVALDLQLELDRCASRLSSRLRQVVGQKALEAADLDLMWTIAGAIRLCHEAGDRALFIAEELEVAALRASRQSSELLQLSGELSADVLARRISQSAEDRTASRRAVLPQARLLVGSVQEAVASLAGQESLTRSLLSHGSSGRAYLETVAQEKQEPILFLPEPGSAIAA</sequence>
<reference evidence="1 2" key="1">
    <citation type="journal article" date="2014" name="Antonie Van Leeuwenhoek">
        <title>Roseivivax atlanticus sp. nov., isolated from surface seawater of the Atlantic Ocean.</title>
        <authorList>
            <person name="Li G."/>
            <person name="Lai Q."/>
            <person name="Liu X."/>
            <person name="Sun F."/>
            <person name="Shao Z."/>
        </authorList>
    </citation>
    <scope>NUCLEOTIDE SEQUENCE [LARGE SCALE GENOMIC DNA]</scope>
    <source>
        <strain evidence="1 2">22II-s10s</strain>
    </source>
</reference>
<protein>
    <submittedName>
        <fullName evidence="1">Uncharacterized protein</fullName>
    </submittedName>
</protein>
<evidence type="ECO:0000313" key="1">
    <source>
        <dbReference type="EMBL" id="ETW11019.1"/>
    </source>
</evidence>